<keyword evidence="9 13" id="KW-0472">Membrane</keyword>
<keyword evidence="16" id="KW-1185">Reference proteome</keyword>
<dbReference type="InterPro" id="IPR001736">
    <property type="entry name" value="PLipase_D/transphosphatidylase"/>
</dbReference>
<keyword evidence="11" id="KW-1208">Phospholipid metabolism</keyword>
<keyword evidence="5 13" id="KW-0812">Transmembrane</keyword>
<dbReference type="Proteomes" id="UP000244906">
    <property type="component" value="Unassembled WGS sequence"/>
</dbReference>
<sequence>MAEWLGWIGGALSLVYLGAFFAIYDALMTNRTSQGTIAWVIMLVMFPLATLPVYLVLGRQRFVGYVRARRKGERRINLVSQQLEQGLRPYRLDENCQLAAGSEVLQQLVRMPFTRCNKASLLIDGEATFSEIFRVIDSASDYLLLQFYIVRADAIGQLLQQKLIAAAERGVRVMFLYDAFGSFSTPDTYWSTMKQQGVDVVPFSSGRKHRFQINFRNHRKLVLADGCQALVGGHNFGDEYLGKDPNIGRWRDTHLLLEGPSVQSLQLAFVEDWLYAEGKVVQLNWQPQAACDANQQILVLPTGPADELETCGLFFLQLINGAKKRLWISSPYFVPDDQIVSALQLAALRGVDVRILLPQRPDHWLVYLSSFAYLKDALKAGINVYRYLPGFLHQKAILVDDQLAAVGTANLDNRSFRLNFEVMVLVENHSFAEEVSQMLTQDFSNSRKVKLTDLYHRPLWFRIAVRLSRLLSPVQ</sequence>
<evidence type="ECO:0000313" key="16">
    <source>
        <dbReference type="Proteomes" id="UP000244906"/>
    </source>
</evidence>
<dbReference type="InterPro" id="IPR025202">
    <property type="entry name" value="PLD-like_dom"/>
</dbReference>
<protein>
    <recommendedName>
        <fullName evidence="12">Cardiolipin synthase</fullName>
        <ecNumber evidence="12">2.7.8.-</ecNumber>
    </recommendedName>
</protein>
<evidence type="ECO:0000256" key="12">
    <source>
        <dbReference type="NCBIfam" id="TIGR04265"/>
    </source>
</evidence>
<evidence type="ECO:0000313" key="15">
    <source>
        <dbReference type="EMBL" id="PVZ69481.1"/>
    </source>
</evidence>
<gene>
    <name evidence="15" type="primary">cls</name>
    <name evidence="15" type="ORF">DC094_09120</name>
</gene>
<keyword evidence="2" id="KW-1003">Cell membrane</keyword>
<evidence type="ECO:0000256" key="11">
    <source>
        <dbReference type="ARBA" id="ARBA00023264"/>
    </source>
</evidence>
<dbReference type="PANTHER" id="PTHR21248">
    <property type="entry name" value="CARDIOLIPIN SYNTHASE"/>
    <property type="match status" value="1"/>
</dbReference>
<keyword evidence="3" id="KW-0444">Lipid biosynthesis</keyword>
<evidence type="ECO:0000256" key="1">
    <source>
        <dbReference type="ARBA" id="ARBA00004651"/>
    </source>
</evidence>
<dbReference type="PROSITE" id="PS50035">
    <property type="entry name" value="PLD"/>
    <property type="match status" value="2"/>
</dbReference>
<evidence type="ECO:0000256" key="7">
    <source>
        <dbReference type="ARBA" id="ARBA00022989"/>
    </source>
</evidence>
<keyword evidence="6" id="KW-0677">Repeat</keyword>
<evidence type="ECO:0000256" key="6">
    <source>
        <dbReference type="ARBA" id="ARBA00022737"/>
    </source>
</evidence>
<dbReference type="GO" id="GO:0032049">
    <property type="term" value="P:cardiolipin biosynthetic process"/>
    <property type="evidence" value="ECO:0007669"/>
    <property type="project" value="UniProtKB-UniRule"/>
</dbReference>
<accession>A0A2V1GUW9</accession>
<dbReference type="Pfam" id="PF13091">
    <property type="entry name" value="PLDc_2"/>
    <property type="match status" value="2"/>
</dbReference>
<keyword evidence="7 13" id="KW-1133">Transmembrane helix</keyword>
<organism evidence="15 16">
    <name type="scientific">Pelagibaculum spongiae</name>
    <dbReference type="NCBI Taxonomy" id="2080658"/>
    <lineage>
        <taxon>Bacteria</taxon>
        <taxon>Pseudomonadati</taxon>
        <taxon>Pseudomonadota</taxon>
        <taxon>Gammaproteobacteria</taxon>
        <taxon>Oceanospirillales</taxon>
        <taxon>Pelagibaculum</taxon>
    </lineage>
</organism>
<dbReference type="RefSeq" id="WP_116686817.1">
    <property type="nucleotide sequence ID" value="NZ_CAWNYD010000003.1"/>
</dbReference>
<feature type="transmembrane region" description="Helical" evidence="13">
    <location>
        <begin position="36"/>
        <end position="57"/>
    </location>
</feature>
<evidence type="ECO:0000256" key="3">
    <source>
        <dbReference type="ARBA" id="ARBA00022516"/>
    </source>
</evidence>
<dbReference type="GO" id="GO:0005886">
    <property type="term" value="C:plasma membrane"/>
    <property type="evidence" value="ECO:0007669"/>
    <property type="project" value="UniProtKB-SubCell"/>
</dbReference>
<comment type="caution">
    <text evidence="15">The sequence shown here is derived from an EMBL/GenBank/DDBJ whole genome shotgun (WGS) entry which is preliminary data.</text>
</comment>
<dbReference type="AlphaFoldDB" id="A0A2V1GUW9"/>
<evidence type="ECO:0000256" key="10">
    <source>
        <dbReference type="ARBA" id="ARBA00023209"/>
    </source>
</evidence>
<feature type="domain" description="PLD phosphodiesterase" evidence="14">
    <location>
        <begin position="213"/>
        <end position="240"/>
    </location>
</feature>
<evidence type="ECO:0000259" key="14">
    <source>
        <dbReference type="PROSITE" id="PS50035"/>
    </source>
</evidence>
<dbReference type="PANTHER" id="PTHR21248:SF22">
    <property type="entry name" value="PHOSPHOLIPASE D"/>
    <property type="match status" value="1"/>
</dbReference>
<dbReference type="Pfam" id="PF13396">
    <property type="entry name" value="PLDc_N"/>
    <property type="match status" value="1"/>
</dbReference>
<dbReference type="NCBIfam" id="TIGR04265">
    <property type="entry name" value="bac_cardiolipin"/>
    <property type="match status" value="1"/>
</dbReference>
<evidence type="ECO:0000256" key="13">
    <source>
        <dbReference type="SAM" id="Phobius"/>
    </source>
</evidence>
<dbReference type="OrthoDB" id="9762009at2"/>
<dbReference type="EMBL" id="QDDL01000003">
    <property type="protein sequence ID" value="PVZ69481.1"/>
    <property type="molecule type" value="Genomic_DNA"/>
</dbReference>
<evidence type="ECO:0000256" key="8">
    <source>
        <dbReference type="ARBA" id="ARBA00023098"/>
    </source>
</evidence>
<evidence type="ECO:0000256" key="2">
    <source>
        <dbReference type="ARBA" id="ARBA00022475"/>
    </source>
</evidence>
<dbReference type="FunFam" id="3.30.870.10:FF:000021">
    <property type="entry name" value="Cardiolipin synthase"/>
    <property type="match status" value="1"/>
</dbReference>
<reference evidence="15 16" key="1">
    <citation type="submission" date="2018-04" db="EMBL/GenBank/DDBJ databases">
        <title>Thalassorhabdus spongiae gen. nov., sp. nov., isolated from a marine sponge in South-West Iceland.</title>
        <authorList>
            <person name="Knobloch S."/>
            <person name="Daussin A."/>
            <person name="Johannsson R."/>
            <person name="Marteinsson V.T."/>
        </authorList>
    </citation>
    <scope>NUCLEOTIDE SEQUENCE [LARGE SCALE GENOMIC DNA]</scope>
    <source>
        <strain evidence="15 16">Hp12</strain>
    </source>
</reference>
<feature type="domain" description="PLD phosphodiesterase" evidence="14">
    <location>
        <begin position="388"/>
        <end position="415"/>
    </location>
</feature>
<keyword evidence="8" id="KW-0443">Lipid metabolism</keyword>
<feature type="transmembrane region" description="Helical" evidence="13">
    <location>
        <begin position="6"/>
        <end position="24"/>
    </location>
</feature>
<name>A0A2V1GUW9_9GAMM</name>
<proteinExistence type="predicted"/>
<evidence type="ECO:0000256" key="5">
    <source>
        <dbReference type="ARBA" id="ARBA00022692"/>
    </source>
</evidence>
<evidence type="ECO:0000256" key="9">
    <source>
        <dbReference type="ARBA" id="ARBA00023136"/>
    </source>
</evidence>
<keyword evidence="4" id="KW-0808">Transferase</keyword>
<dbReference type="Gene3D" id="3.30.870.10">
    <property type="entry name" value="Endonuclease Chain A"/>
    <property type="match status" value="2"/>
</dbReference>
<dbReference type="SMART" id="SM00155">
    <property type="entry name" value="PLDc"/>
    <property type="match status" value="2"/>
</dbReference>
<dbReference type="InterPro" id="IPR022924">
    <property type="entry name" value="Cardiolipin_synthase"/>
</dbReference>
<comment type="subcellular location">
    <subcellularLocation>
        <location evidence="1">Cell membrane</location>
        <topology evidence="1">Multi-pass membrane protein</topology>
    </subcellularLocation>
</comment>
<evidence type="ECO:0000256" key="4">
    <source>
        <dbReference type="ARBA" id="ARBA00022679"/>
    </source>
</evidence>
<dbReference type="InterPro" id="IPR027379">
    <property type="entry name" value="CLS_N"/>
</dbReference>
<dbReference type="CDD" id="cd09161">
    <property type="entry name" value="PLDc_PaCLS_like_2"/>
    <property type="match status" value="1"/>
</dbReference>
<dbReference type="EC" id="2.7.8.-" evidence="12"/>
<keyword evidence="10" id="KW-0594">Phospholipid biosynthesis</keyword>
<dbReference type="GO" id="GO:0008808">
    <property type="term" value="F:cardiolipin synthase activity"/>
    <property type="evidence" value="ECO:0007669"/>
    <property type="project" value="UniProtKB-UniRule"/>
</dbReference>
<dbReference type="SUPFAM" id="SSF56024">
    <property type="entry name" value="Phospholipase D/nuclease"/>
    <property type="match status" value="2"/>
</dbReference>